<dbReference type="EnsemblPlants" id="KQL14871">
    <property type="protein sequence ID" value="KQL14871"/>
    <property type="gene ID" value="SETIT_025598mg"/>
</dbReference>
<dbReference type="Gramene" id="KQL14872">
    <property type="protein sequence ID" value="KQL14872"/>
    <property type="gene ID" value="SETIT_025598mg"/>
</dbReference>
<keyword evidence="3" id="KW-1185">Reference proteome</keyword>
<organism evidence="2 3">
    <name type="scientific">Setaria italica</name>
    <name type="common">Foxtail millet</name>
    <name type="synonym">Panicum italicum</name>
    <dbReference type="NCBI Taxonomy" id="4555"/>
    <lineage>
        <taxon>Eukaryota</taxon>
        <taxon>Viridiplantae</taxon>
        <taxon>Streptophyta</taxon>
        <taxon>Embryophyta</taxon>
        <taxon>Tracheophyta</taxon>
        <taxon>Spermatophyta</taxon>
        <taxon>Magnoliopsida</taxon>
        <taxon>Liliopsida</taxon>
        <taxon>Poales</taxon>
        <taxon>Poaceae</taxon>
        <taxon>PACMAD clade</taxon>
        <taxon>Panicoideae</taxon>
        <taxon>Panicodae</taxon>
        <taxon>Paniceae</taxon>
        <taxon>Cenchrinae</taxon>
        <taxon>Setaria</taxon>
    </lineage>
</organism>
<proteinExistence type="predicted"/>
<evidence type="ECO:0000313" key="3">
    <source>
        <dbReference type="Proteomes" id="UP000004995"/>
    </source>
</evidence>
<sequence length="76" mass="8153">MPRTTSGVRLEPPLTAPVTSGPVNCPPSHRGGDCGSRYSGGLRAITMRRSRGAAAPSCRWMQSRCRCIPRSCILLP</sequence>
<evidence type="ECO:0000256" key="1">
    <source>
        <dbReference type="SAM" id="MobiDB-lite"/>
    </source>
</evidence>
<dbReference type="Proteomes" id="UP000004995">
    <property type="component" value="Unassembled WGS sequence"/>
</dbReference>
<dbReference type="HOGENOM" id="CLU_2659187_0_0_1"/>
<dbReference type="AlphaFoldDB" id="K3ZG96"/>
<reference evidence="2" key="2">
    <citation type="submission" date="2018-08" db="UniProtKB">
        <authorList>
            <consortium name="EnsemblPlants"/>
        </authorList>
    </citation>
    <scope>IDENTIFICATION</scope>
    <source>
        <strain evidence="2">Yugu1</strain>
    </source>
</reference>
<name>K3ZG96_SETIT</name>
<protein>
    <submittedName>
        <fullName evidence="2">Uncharacterized protein</fullName>
    </submittedName>
</protein>
<dbReference type="Gramene" id="KQL14873">
    <property type="protein sequence ID" value="KQL14873"/>
    <property type="gene ID" value="SETIT_025598mg"/>
</dbReference>
<feature type="region of interest" description="Disordered" evidence="1">
    <location>
        <begin position="1"/>
        <end position="31"/>
    </location>
</feature>
<reference evidence="3" key="1">
    <citation type="journal article" date="2012" name="Nat. Biotechnol.">
        <title>Reference genome sequence of the model plant Setaria.</title>
        <authorList>
            <person name="Bennetzen J.L."/>
            <person name="Schmutz J."/>
            <person name="Wang H."/>
            <person name="Percifield R."/>
            <person name="Hawkins J."/>
            <person name="Pontaroli A.C."/>
            <person name="Estep M."/>
            <person name="Feng L."/>
            <person name="Vaughn J.N."/>
            <person name="Grimwood J."/>
            <person name="Jenkins J."/>
            <person name="Barry K."/>
            <person name="Lindquist E."/>
            <person name="Hellsten U."/>
            <person name="Deshpande S."/>
            <person name="Wang X."/>
            <person name="Wu X."/>
            <person name="Mitros T."/>
            <person name="Triplett J."/>
            <person name="Yang X."/>
            <person name="Ye C.Y."/>
            <person name="Mauro-Herrera M."/>
            <person name="Wang L."/>
            <person name="Li P."/>
            <person name="Sharma M."/>
            <person name="Sharma R."/>
            <person name="Ronald P.C."/>
            <person name="Panaud O."/>
            <person name="Kellogg E.A."/>
            <person name="Brutnell T.P."/>
            <person name="Doust A.N."/>
            <person name="Tuskan G.A."/>
            <person name="Rokhsar D."/>
            <person name="Devos K.M."/>
        </authorList>
    </citation>
    <scope>NUCLEOTIDE SEQUENCE [LARGE SCALE GENOMIC DNA]</scope>
    <source>
        <strain evidence="3">cv. Yugu1</strain>
    </source>
</reference>
<dbReference type="EnsemblPlants" id="KQL14872">
    <property type="protein sequence ID" value="KQL14872"/>
    <property type="gene ID" value="SETIT_025598mg"/>
</dbReference>
<accession>K3ZG96</accession>
<evidence type="ECO:0000313" key="2">
    <source>
        <dbReference type="EnsemblPlants" id="KQL14871"/>
    </source>
</evidence>
<dbReference type="EnsemblPlants" id="KQL14873">
    <property type="protein sequence ID" value="KQL14873"/>
    <property type="gene ID" value="SETIT_025598mg"/>
</dbReference>
<dbReference type="Gramene" id="KQL14871">
    <property type="protein sequence ID" value="KQL14871"/>
    <property type="gene ID" value="SETIT_025598mg"/>
</dbReference>
<dbReference type="EMBL" id="AGNK02001614">
    <property type="status" value="NOT_ANNOTATED_CDS"/>
    <property type="molecule type" value="Genomic_DNA"/>
</dbReference>